<dbReference type="OrthoDB" id="5376804at2759"/>
<name>A0A8K0RED4_9PLEO</name>
<dbReference type="PANTHER" id="PTHR35394">
    <property type="entry name" value="DUF3176 DOMAIN-CONTAINING PROTEIN"/>
    <property type="match status" value="1"/>
</dbReference>
<dbReference type="PANTHER" id="PTHR35394:SF5">
    <property type="entry name" value="DUF3176 DOMAIN-CONTAINING PROTEIN"/>
    <property type="match status" value="1"/>
</dbReference>
<feature type="transmembrane region" description="Helical" evidence="2">
    <location>
        <begin position="80"/>
        <end position="100"/>
    </location>
</feature>
<accession>A0A8K0RED4</accession>
<organism evidence="3 4">
    <name type="scientific">Paraphoma chrysanthemicola</name>
    <dbReference type="NCBI Taxonomy" id="798071"/>
    <lineage>
        <taxon>Eukaryota</taxon>
        <taxon>Fungi</taxon>
        <taxon>Dikarya</taxon>
        <taxon>Ascomycota</taxon>
        <taxon>Pezizomycotina</taxon>
        <taxon>Dothideomycetes</taxon>
        <taxon>Pleosporomycetidae</taxon>
        <taxon>Pleosporales</taxon>
        <taxon>Pleosporineae</taxon>
        <taxon>Phaeosphaeriaceae</taxon>
        <taxon>Paraphoma</taxon>
    </lineage>
</organism>
<dbReference type="Proteomes" id="UP000813461">
    <property type="component" value="Unassembled WGS sequence"/>
</dbReference>
<reference evidence="3" key="1">
    <citation type="journal article" date="2021" name="Nat. Commun.">
        <title>Genetic determinants of endophytism in the Arabidopsis root mycobiome.</title>
        <authorList>
            <person name="Mesny F."/>
            <person name="Miyauchi S."/>
            <person name="Thiergart T."/>
            <person name="Pickel B."/>
            <person name="Atanasova L."/>
            <person name="Karlsson M."/>
            <person name="Huettel B."/>
            <person name="Barry K.W."/>
            <person name="Haridas S."/>
            <person name="Chen C."/>
            <person name="Bauer D."/>
            <person name="Andreopoulos W."/>
            <person name="Pangilinan J."/>
            <person name="LaButti K."/>
            <person name="Riley R."/>
            <person name="Lipzen A."/>
            <person name="Clum A."/>
            <person name="Drula E."/>
            <person name="Henrissat B."/>
            <person name="Kohler A."/>
            <person name="Grigoriev I.V."/>
            <person name="Martin F.M."/>
            <person name="Hacquard S."/>
        </authorList>
    </citation>
    <scope>NUCLEOTIDE SEQUENCE</scope>
    <source>
        <strain evidence="3">MPI-SDFR-AT-0120</strain>
    </source>
</reference>
<evidence type="ECO:0008006" key="5">
    <source>
        <dbReference type="Google" id="ProtNLM"/>
    </source>
</evidence>
<evidence type="ECO:0000313" key="3">
    <source>
        <dbReference type="EMBL" id="KAH7093057.1"/>
    </source>
</evidence>
<gene>
    <name evidence="3" type="ORF">FB567DRAFT_487165</name>
</gene>
<feature type="region of interest" description="Disordered" evidence="1">
    <location>
        <begin position="671"/>
        <end position="693"/>
    </location>
</feature>
<keyword evidence="2" id="KW-0812">Transmembrane</keyword>
<dbReference type="AlphaFoldDB" id="A0A8K0RED4"/>
<dbReference type="Pfam" id="PF11374">
    <property type="entry name" value="DUF3176"/>
    <property type="match status" value="1"/>
</dbReference>
<sequence>MYPNARPPPYELPGTGHELPQFTSQRLQTDIADTYVEPTTAAAGRLATHDRKLDFTQRIERKLAEYNASQNVLKRWLFEIGSWLVSAICMGSIIGIYIWLRDKPMSQVGQLLTYANILGKVASAALIVPTSEALGQLKWNWFHKSKAMWDFEIFDKASRGPTGAIMLLFRTKGRSLAALGALLIVLLLAIDTFFQQVVVYTDRWTLQSIAGTLPRVLQYRPALTPPWQLGYEMAVIDRDLGNIGRDFFWRNGTQPVPFGNGTRPEIPLSCPTSNCTWPPYETLGICSGCTDVTKILNSTFACLNTTIYWSAAWIGPLKKVPYPNGTVCGHFINATSTAPTLLSGYVLPEHGDRMAGEALLVSAIPLTDFDTKMPLYGNGSIAYKHVGFPILDALVSSARNGTQSVYRDEPPIVHECMVTWCVKTIRSSYEWGVYREETLSTFIEPAKESDVWPWAAWEVEIGLYMSYNQSIALQPPKPRTYVSQETVINDVYKIDNTSHTNVMNFWDDVFPSWFTVANNISEPWLRHSNYPNGPITRRPNYIPWLHPNNITHHMERMAEAMTNAVRSSTTKEMLEGHAYITEAYISIKWEWLSFPLLLLVLTLAFLVSTIKKTAGDGATGVWKTSAMPTLIYGLPKETQGQFASAATWSSGNGAQKKTRIKLLPNLGWRVSGQSHLSRSPRLPSGERVPRGWI</sequence>
<evidence type="ECO:0000256" key="1">
    <source>
        <dbReference type="SAM" id="MobiDB-lite"/>
    </source>
</evidence>
<evidence type="ECO:0000256" key="2">
    <source>
        <dbReference type="SAM" id="Phobius"/>
    </source>
</evidence>
<protein>
    <recommendedName>
        <fullName evidence="5">DUF3176 domain containing protein</fullName>
    </recommendedName>
</protein>
<dbReference type="EMBL" id="JAGMVJ010000002">
    <property type="protein sequence ID" value="KAH7093057.1"/>
    <property type="molecule type" value="Genomic_DNA"/>
</dbReference>
<keyword evidence="4" id="KW-1185">Reference proteome</keyword>
<comment type="caution">
    <text evidence="3">The sequence shown here is derived from an EMBL/GenBank/DDBJ whole genome shotgun (WGS) entry which is preliminary data.</text>
</comment>
<keyword evidence="2" id="KW-0472">Membrane</keyword>
<keyword evidence="2" id="KW-1133">Transmembrane helix</keyword>
<evidence type="ECO:0000313" key="4">
    <source>
        <dbReference type="Proteomes" id="UP000813461"/>
    </source>
</evidence>
<feature type="transmembrane region" description="Helical" evidence="2">
    <location>
        <begin position="176"/>
        <end position="194"/>
    </location>
</feature>
<proteinExistence type="predicted"/>
<dbReference type="InterPro" id="IPR021514">
    <property type="entry name" value="DUF3176"/>
</dbReference>